<comment type="caution">
    <text evidence="1">The sequence shown here is derived from an EMBL/GenBank/DDBJ whole genome shotgun (WGS) entry which is preliminary data.</text>
</comment>
<name>A0ACA9SYC6_9GLOM</name>
<evidence type="ECO:0000313" key="1">
    <source>
        <dbReference type="EMBL" id="CAG8850339.1"/>
    </source>
</evidence>
<keyword evidence="2" id="KW-1185">Reference proteome</keyword>
<dbReference type="Proteomes" id="UP000789920">
    <property type="component" value="Unassembled WGS sequence"/>
</dbReference>
<gene>
    <name evidence="1" type="ORF">RPERSI_LOCUS36040</name>
</gene>
<reference evidence="1" key="1">
    <citation type="submission" date="2021-06" db="EMBL/GenBank/DDBJ databases">
        <authorList>
            <person name="Kallberg Y."/>
            <person name="Tangrot J."/>
            <person name="Rosling A."/>
        </authorList>
    </citation>
    <scope>NUCLEOTIDE SEQUENCE</scope>
    <source>
        <strain evidence="1">MA461A</strain>
    </source>
</reference>
<dbReference type="EMBL" id="CAJVQC010170250">
    <property type="protein sequence ID" value="CAG8850339.1"/>
    <property type="molecule type" value="Genomic_DNA"/>
</dbReference>
<feature type="non-terminal residue" evidence="1">
    <location>
        <position position="1"/>
    </location>
</feature>
<evidence type="ECO:0000313" key="2">
    <source>
        <dbReference type="Proteomes" id="UP000789920"/>
    </source>
</evidence>
<accession>A0ACA9SYC6</accession>
<organism evidence="1 2">
    <name type="scientific">Racocetra persica</name>
    <dbReference type="NCBI Taxonomy" id="160502"/>
    <lineage>
        <taxon>Eukaryota</taxon>
        <taxon>Fungi</taxon>
        <taxon>Fungi incertae sedis</taxon>
        <taxon>Mucoromycota</taxon>
        <taxon>Glomeromycotina</taxon>
        <taxon>Glomeromycetes</taxon>
        <taxon>Diversisporales</taxon>
        <taxon>Gigasporaceae</taxon>
        <taxon>Racocetra</taxon>
    </lineage>
</organism>
<protein>
    <submittedName>
        <fullName evidence="1">1206_t:CDS:1</fullName>
    </submittedName>
</protein>
<proteinExistence type="predicted"/>
<sequence length="57" mass="6294">SIGLKDGFLDQPNVIRTLNGMLKAKHNVKNFARLNGESTLRIDNAKVKVIESLDEDG</sequence>
<feature type="non-terminal residue" evidence="1">
    <location>
        <position position="57"/>
    </location>
</feature>